<dbReference type="EMBL" id="LSRQ01000777">
    <property type="protein sequence ID" value="OAY80885.1"/>
    <property type="molecule type" value="Genomic_DNA"/>
</dbReference>
<dbReference type="GO" id="GO:0032182">
    <property type="term" value="F:ubiquitin-like protein binding"/>
    <property type="evidence" value="ECO:0007669"/>
    <property type="project" value="TreeGrafter"/>
</dbReference>
<reference evidence="3 4" key="1">
    <citation type="journal article" date="2016" name="DNA Res.">
        <title>The draft genome of MD-2 pineapple using hybrid error correction of long reads.</title>
        <authorList>
            <person name="Redwan R.M."/>
            <person name="Saidin A."/>
            <person name="Kumar S.V."/>
        </authorList>
    </citation>
    <scope>NUCLEOTIDE SEQUENCE [LARGE SCALE GENOMIC DNA]</scope>
    <source>
        <strain evidence="4">cv. MD2</strain>
        <tissue evidence="3">Leaf</tissue>
    </source>
</reference>
<dbReference type="Gene3D" id="1.10.238.200">
    <property type="entry name" value="Cullin, PONY binding domain"/>
    <property type="match status" value="1"/>
</dbReference>
<proteinExistence type="predicted"/>
<accession>A0A199VW09</accession>
<dbReference type="AlphaFoldDB" id="A0A199VW09"/>
<dbReference type="PROSITE" id="PS51229">
    <property type="entry name" value="DCUN1"/>
    <property type="match status" value="1"/>
</dbReference>
<dbReference type="GO" id="GO:0097602">
    <property type="term" value="F:cullin family protein binding"/>
    <property type="evidence" value="ECO:0007669"/>
    <property type="project" value="TreeGrafter"/>
</dbReference>
<feature type="domain" description="DCUN1" evidence="2">
    <location>
        <begin position="1"/>
        <end position="165"/>
    </location>
</feature>
<evidence type="ECO:0000313" key="3">
    <source>
        <dbReference type="EMBL" id="OAY80885.1"/>
    </source>
</evidence>
<evidence type="ECO:0000259" key="2">
    <source>
        <dbReference type="PROSITE" id="PS51229"/>
    </source>
</evidence>
<dbReference type="PANTHER" id="PTHR12281:SF31">
    <property type="entry name" value="DCN1-LIKE PROTEIN 3"/>
    <property type="match status" value="1"/>
</dbReference>
<dbReference type="GO" id="GO:0031624">
    <property type="term" value="F:ubiquitin conjugating enzyme binding"/>
    <property type="evidence" value="ECO:0007669"/>
    <property type="project" value="TreeGrafter"/>
</dbReference>
<comment type="caution">
    <text evidence="3">The sequence shown here is derived from an EMBL/GenBank/DDBJ whole genome shotgun (WGS) entry which is preliminary data.</text>
</comment>
<organism evidence="3 4">
    <name type="scientific">Ananas comosus</name>
    <name type="common">Pineapple</name>
    <name type="synonym">Ananas ananas</name>
    <dbReference type="NCBI Taxonomy" id="4615"/>
    <lineage>
        <taxon>Eukaryota</taxon>
        <taxon>Viridiplantae</taxon>
        <taxon>Streptophyta</taxon>
        <taxon>Embryophyta</taxon>
        <taxon>Tracheophyta</taxon>
        <taxon>Spermatophyta</taxon>
        <taxon>Magnoliopsida</taxon>
        <taxon>Liliopsida</taxon>
        <taxon>Poales</taxon>
        <taxon>Bromeliaceae</taxon>
        <taxon>Bromelioideae</taxon>
        <taxon>Ananas</taxon>
    </lineage>
</organism>
<comment type="function">
    <text evidence="1">Neddylation of cullins play an essential role in the regulation of SCF-type complexes activity.</text>
</comment>
<dbReference type="PANTHER" id="PTHR12281">
    <property type="entry name" value="RP42 RELATED"/>
    <property type="match status" value="1"/>
</dbReference>
<sequence>MGSFSPDCFDIFEIYKTYCNIVSGNDHVSSKERLAMFSKTLDCIGLTSDLILRGLSELMSCLDFSVASRQFNCLYDFAFFICRKNGQKNITVQRAVAAWQIVLNGRFRLLNQWCNFVEGTRRHNISEDTWQQLLAFSRCVNEDLEGYDPKGAWPVLIDDFVDHMYSQSSNSQTLDSMCCSGDEETQPIISNTFGGLDLLPGSKRKYPVDARHWIELNRQENSVTSSHLVKLKRAKQDHLATRFGLNESNWDVSMSGGAADFHASAHKHNSLDCAHASACAIEDSLSKGFEGYLSIGSFQYEAYHADMHIPGSLSCVPTSACAIEDSLSKGFEGYLSIGSPFQYDQKHGVS</sequence>
<dbReference type="InterPro" id="IPR005176">
    <property type="entry name" value="PONY_dom"/>
</dbReference>
<dbReference type="Proteomes" id="UP000092600">
    <property type="component" value="Unassembled WGS sequence"/>
</dbReference>
<dbReference type="STRING" id="4615.A0A199VW09"/>
<dbReference type="FunFam" id="1.10.238.200:FF:000006">
    <property type="entry name" value="Defective in cullin neddylation protein"/>
    <property type="match status" value="1"/>
</dbReference>
<protein>
    <recommendedName>
        <fullName evidence="1">Defective in cullin neddylation protein</fullName>
    </recommendedName>
</protein>
<dbReference type="GO" id="GO:0000151">
    <property type="term" value="C:ubiquitin ligase complex"/>
    <property type="evidence" value="ECO:0007669"/>
    <property type="project" value="TreeGrafter"/>
</dbReference>
<dbReference type="GO" id="GO:0045116">
    <property type="term" value="P:protein neddylation"/>
    <property type="evidence" value="ECO:0007669"/>
    <property type="project" value="TreeGrafter"/>
</dbReference>
<evidence type="ECO:0000256" key="1">
    <source>
        <dbReference type="RuleBase" id="RU410713"/>
    </source>
</evidence>
<dbReference type="InterPro" id="IPR042460">
    <property type="entry name" value="DCN1-like_PONY"/>
</dbReference>
<gene>
    <name evidence="3" type="ORF">ACMD2_01101</name>
</gene>
<evidence type="ECO:0000313" key="4">
    <source>
        <dbReference type="Proteomes" id="UP000092600"/>
    </source>
</evidence>
<dbReference type="Pfam" id="PF03556">
    <property type="entry name" value="Cullin_binding"/>
    <property type="match status" value="1"/>
</dbReference>
<dbReference type="InterPro" id="IPR014764">
    <property type="entry name" value="DCN-prot"/>
</dbReference>
<name>A0A199VW09_ANACO</name>